<dbReference type="Proteomes" id="UP000092498">
    <property type="component" value="Chromosome"/>
</dbReference>
<sequence length="322" mass="34519">MALAITPRPFASIRHDQFDVYSEGLGAYTIDVSIPSNISPHARLPVIIVLDGNLIFDLVQTIAHGRFAQTAGPVPPAIVVGVGYPASEGFASYYARRNFDFHGPWDMRDALGVQLQQLFAMLKSGESKPHLQMGAGGYTRFLGFLRDELLPSLCAHYPIDLTARHTLIGDSSGGHFALRALFDPTSPFSRYIAISPSLGTAPGEIEAAAAAYAAKHGDLAVDVFVCAGAVEVDESVPIALCRFGSAPIWAAEQFAIQQWPSARFSWEIMNNENHTSIAPRAIAAGLRAVHGLRPGVHTSELVAATMETQARLVGQSDPSARS</sequence>
<comment type="similarity">
    <text evidence="1">Belongs to the esterase D family.</text>
</comment>
<dbReference type="InParanoid" id="A0A1B1AMH3"/>
<reference evidence="3 4" key="1">
    <citation type="submission" date="2015-11" db="EMBL/GenBank/DDBJ databases">
        <title>Whole-Genome Sequence of Candidatus Oderbacter manganicum from the National Park Lower Oder Valley, Germany.</title>
        <authorList>
            <person name="Braun B."/>
            <person name="Liere K."/>
            <person name="Szewzyk U."/>
        </authorList>
    </citation>
    <scope>NUCLEOTIDE SEQUENCE [LARGE SCALE GENOMIC DNA]</scope>
    <source>
        <strain evidence="3 4">OTSz_A_272</strain>
    </source>
</reference>
<dbReference type="InterPro" id="IPR000801">
    <property type="entry name" value="Esterase-like"/>
</dbReference>
<dbReference type="AlphaFoldDB" id="A0A1B1AMH3"/>
<proteinExistence type="inferred from homology"/>
<dbReference type="InterPro" id="IPR029058">
    <property type="entry name" value="AB_hydrolase_fold"/>
</dbReference>
<dbReference type="InterPro" id="IPR052558">
    <property type="entry name" value="Siderophore_Hydrolase_D"/>
</dbReference>
<name>A0A1B1AMH3_9PROT</name>
<evidence type="ECO:0008006" key="5">
    <source>
        <dbReference type="Google" id="ProtNLM"/>
    </source>
</evidence>
<dbReference type="SUPFAM" id="SSF53474">
    <property type="entry name" value="alpha/beta-Hydrolases"/>
    <property type="match status" value="1"/>
</dbReference>
<dbReference type="KEGG" id="cbot:ATE48_18685"/>
<evidence type="ECO:0000256" key="2">
    <source>
        <dbReference type="ARBA" id="ARBA00022801"/>
    </source>
</evidence>
<evidence type="ECO:0000313" key="3">
    <source>
        <dbReference type="EMBL" id="ANP47778.1"/>
    </source>
</evidence>
<dbReference type="RefSeq" id="WP_066774222.1">
    <property type="nucleotide sequence ID" value="NZ_CP013244.1"/>
</dbReference>
<dbReference type="EMBL" id="CP013244">
    <property type="protein sequence ID" value="ANP47778.1"/>
    <property type="molecule type" value="Genomic_DNA"/>
</dbReference>
<accession>A0A1B1AMH3</accession>
<dbReference type="GO" id="GO:0016788">
    <property type="term" value="F:hydrolase activity, acting on ester bonds"/>
    <property type="evidence" value="ECO:0007669"/>
    <property type="project" value="TreeGrafter"/>
</dbReference>
<gene>
    <name evidence="3" type="ORF">ATE48_18685</name>
</gene>
<organism evidence="3 4">
    <name type="scientific">Candidatus Viadribacter manganicus</name>
    <dbReference type="NCBI Taxonomy" id="1759059"/>
    <lineage>
        <taxon>Bacteria</taxon>
        <taxon>Pseudomonadati</taxon>
        <taxon>Pseudomonadota</taxon>
        <taxon>Alphaproteobacteria</taxon>
        <taxon>Hyphomonadales</taxon>
        <taxon>Hyphomonadaceae</taxon>
        <taxon>Candidatus Viadribacter</taxon>
    </lineage>
</organism>
<dbReference type="PANTHER" id="PTHR40841">
    <property type="entry name" value="SIDEROPHORE TRIACETYLFUSARININE C ESTERASE"/>
    <property type="match status" value="1"/>
</dbReference>
<dbReference type="OrthoDB" id="5523653at2"/>
<dbReference type="STRING" id="1759059.ATE48_18685"/>
<dbReference type="Pfam" id="PF00756">
    <property type="entry name" value="Esterase"/>
    <property type="match status" value="1"/>
</dbReference>
<dbReference type="Gene3D" id="3.40.50.1820">
    <property type="entry name" value="alpha/beta hydrolase"/>
    <property type="match status" value="1"/>
</dbReference>
<keyword evidence="2" id="KW-0378">Hydrolase</keyword>
<dbReference type="PANTHER" id="PTHR40841:SF2">
    <property type="entry name" value="SIDEROPHORE-DEGRADING ESTERASE (EUROFUNG)"/>
    <property type="match status" value="1"/>
</dbReference>
<protein>
    <recommendedName>
        <fullName evidence="5">Alpha/beta hydrolase</fullName>
    </recommendedName>
</protein>
<evidence type="ECO:0000313" key="4">
    <source>
        <dbReference type="Proteomes" id="UP000092498"/>
    </source>
</evidence>
<evidence type="ECO:0000256" key="1">
    <source>
        <dbReference type="ARBA" id="ARBA00005622"/>
    </source>
</evidence>
<keyword evidence="4" id="KW-1185">Reference proteome</keyword>